<keyword evidence="9" id="KW-0472">Membrane</keyword>
<dbReference type="CDD" id="cd00075">
    <property type="entry name" value="HATPase"/>
    <property type="match status" value="1"/>
</dbReference>
<dbReference type="PANTHER" id="PTHR45453:SF1">
    <property type="entry name" value="PHOSPHATE REGULON SENSOR PROTEIN PHOR"/>
    <property type="match status" value="1"/>
</dbReference>
<name>A0A173SR87_9FIRM</name>
<evidence type="ECO:0000256" key="8">
    <source>
        <dbReference type="SAM" id="MobiDB-lite"/>
    </source>
</evidence>
<evidence type="ECO:0000256" key="9">
    <source>
        <dbReference type="SAM" id="Phobius"/>
    </source>
</evidence>
<dbReference type="Pfam" id="PF00512">
    <property type="entry name" value="HisKA"/>
    <property type="match status" value="1"/>
</dbReference>
<evidence type="ECO:0000259" key="11">
    <source>
        <dbReference type="PROSITE" id="PS50109"/>
    </source>
</evidence>
<dbReference type="InterPro" id="IPR036890">
    <property type="entry name" value="HATPase_C_sf"/>
</dbReference>
<dbReference type="CDD" id="cd00082">
    <property type="entry name" value="HisKA"/>
    <property type="match status" value="1"/>
</dbReference>
<dbReference type="PRINTS" id="PR00344">
    <property type="entry name" value="BCTRLSENSOR"/>
</dbReference>
<comment type="catalytic activity">
    <reaction evidence="1">
        <text>ATP + protein L-histidine = ADP + protein N-phospho-L-histidine.</text>
        <dbReference type="EC" id="2.7.13.3"/>
    </reaction>
</comment>
<dbReference type="Gene3D" id="3.30.565.10">
    <property type="entry name" value="Histidine kinase-like ATPase, C-terminal domain"/>
    <property type="match status" value="1"/>
</dbReference>
<evidence type="ECO:0000256" key="5">
    <source>
        <dbReference type="ARBA" id="ARBA00022679"/>
    </source>
</evidence>
<evidence type="ECO:0000313" key="12">
    <source>
        <dbReference type="EMBL" id="CUM92476.1"/>
    </source>
</evidence>
<accession>A0A173SR87</accession>
<evidence type="ECO:0000256" key="6">
    <source>
        <dbReference type="ARBA" id="ARBA00022777"/>
    </source>
</evidence>
<feature type="region of interest" description="Disordered" evidence="8">
    <location>
        <begin position="51"/>
        <end position="82"/>
    </location>
</feature>
<proteinExistence type="predicted"/>
<reference evidence="12 13" key="1">
    <citation type="submission" date="2015-09" db="EMBL/GenBank/DDBJ databases">
        <authorList>
            <consortium name="Pathogen Informatics"/>
        </authorList>
    </citation>
    <scope>NUCLEOTIDE SEQUENCE [LARGE SCALE GENOMIC DNA]</scope>
    <source>
        <strain evidence="12 13">2789STDY5608863</strain>
    </source>
</reference>
<dbReference type="InterPro" id="IPR036097">
    <property type="entry name" value="HisK_dim/P_sf"/>
</dbReference>
<comment type="subcellular location">
    <subcellularLocation>
        <location evidence="2">Membrane</location>
    </subcellularLocation>
</comment>
<dbReference type="Proteomes" id="UP000095495">
    <property type="component" value="Unassembled WGS sequence"/>
</dbReference>
<feature type="signal peptide" evidence="10">
    <location>
        <begin position="1"/>
        <end position="26"/>
    </location>
</feature>
<feature type="transmembrane region" description="Helical" evidence="9">
    <location>
        <begin position="170"/>
        <end position="197"/>
    </location>
</feature>
<evidence type="ECO:0000256" key="1">
    <source>
        <dbReference type="ARBA" id="ARBA00000085"/>
    </source>
</evidence>
<dbReference type="SUPFAM" id="SSF47384">
    <property type="entry name" value="Homodimeric domain of signal transducing histidine kinase"/>
    <property type="match status" value="1"/>
</dbReference>
<evidence type="ECO:0000256" key="2">
    <source>
        <dbReference type="ARBA" id="ARBA00004370"/>
    </source>
</evidence>
<organism evidence="12 13">
    <name type="scientific">Roseburia faecis</name>
    <dbReference type="NCBI Taxonomy" id="301302"/>
    <lineage>
        <taxon>Bacteria</taxon>
        <taxon>Bacillati</taxon>
        <taxon>Bacillota</taxon>
        <taxon>Clostridia</taxon>
        <taxon>Lachnospirales</taxon>
        <taxon>Lachnospiraceae</taxon>
        <taxon>Roseburia</taxon>
    </lineage>
</organism>
<dbReference type="EC" id="2.7.13.3" evidence="3"/>
<dbReference type="SMART" id="SM00388">
    <property type="entry name" value="HisKA"/>
    <property type="match status" value="1"/>
</dbReference>
<feature type="compositionally biased region" description="Basic and acidic residues" evidence="8">
    <location>
        <begin position="72"/>
        <end position="82"/>
    </location>
</feature>
<dbReference type="Gene3D" id="1.10.287.130">
    <property type="match status" value="1"/>
</dbReference>
<dbReference type="GO" id="GO:0016036">
    <property type="term" value="P:cellular response to phosphate starvation"/>
    <property type="evidence" value="ECO:0007669"/>
    <property type="project" value="TreeGrafter"/>
</dbReference>
<dbReference type="AlphaFoldDB" id="A0A173SR87"/>
<dbReference type="InterPro" id="IPR003661">
    <property type="entry name" value="HisK_dim/P_dom"/>
</dbReference>
<dbReference type="Pfam" id="PF02518">
    <property type="entry name" value="HATPase_c"/>
    <property type="match status" value="1"/>
</dbReference>
<dbReference type="GO" id="GO:0004721">
    <property type="term" value="F:phosphoprotein phosphatase activity"/>
    <property type="evidence" value="ECO:0007669"/>
    <property type="project" value="TreeGrafter"/>
</dbReference>
<evidence type="ECO:0000256" key="4">
    <source>
        <dbReference type="ARBA" id="ARBA00022553"/>
    </source>
</evidence>
<keyword evidence="9" id="KW-1133">Transmembrane helix</keyword>
<dbReference type="PANTHER" id="PTHR45453">
    <property type="entry name" value="PHOSPHATE REGULON SENSOR PROTEIN PHOR"/>
    <property type="match status" value="1"/>
</dbReference>
<keyword evidence="7" id="KW-0902">Two-component regulatory system</keyword>
<keyword evidence="4" id="KW-0597">Phosphoprotein</keyword>
<dbReference type="SMART" id="SM00387">
    <property type="entry name" value="HATPase_c"/>
    <property type="match status" value="1"/>
</dbReference>
<gene>
    <name evidence="12" type="primary">walK_2</name>
    <name evidence="12" type="ORF">ERS852420_01578</name>
</gene>
<dbReference type="RefSeq" id="WP_055262414.1">
    <property type="nucleotide sequence ID" value="NZ_CYXV01000005.1"/>
</dbReference>
<dbReference type="InterPro" id="IPR005467">
    <property type="entry name" value="His_kinase_dom"/>
</dbReference>
<sequence length="422" mass="47068">MIKKLRKKFIAIAMCSMALVLFVIMAGINTANYTNVCRNADMRIHVIAENDGKFPENPADDNPQDDNQTPPEPKKEKELARRDISPESAFDTRFFTVTLTDKGTVDQVDTGKIAAVSTKEAKKYAASLYKKQHTLGFISCYRYQLVTTGDNTRMYIFVNCERELNTFHTFLLASIGISLAGLLLVFLLVVLFSGMLVKPVAESYEKQKRFITDASHEIKTPLTIIDANTEVLEMTGGENQWTKSTRKQIARLTSLTEKLVFLSRMDEESTQLEMTDFAISDAVIDTAEPFVSYAASRGKTLELDIAPDLTYHGNEGCIRQCVSLLLDNAVKYSTENGKLRLTFHKQGRALTLTVWNTTDPIPVGRHDELFERFYRPDSSRNTKTGGHGIGLSVVHAIATAHKGKISAKSEDGNSLTFSILLN</sequence>
<feature type="domain" description="Histidine kinase" evidence="11">
    <location>
        <begin position="213"/>
        <end position="422"/>
    </location>
</feature>
<keyword evidence="9" id="KW-0812">Transmembrane</keyword>
<dbReference type="InterPro" id="IPR003594">
    <property type="entry name" value="HATPase_dom"/>
</dbReference>
<protein>
    <recommendedName>
        <fullName evidence="3">histidine kinase</fullName>
        <ecNumber evidence="3">2.7.13.3</ecNumber>
    </recommendedName>
</protein>
<keyword evidence="10" id="KW-0732">Signal</keyword>
<evidence type="ECO:0000256" key="7">
    <source>
        <dbReference type="ARBA" id="ARBA00023012"/>
    </source>
</evidence>
<evidence type="ECO:0000256" key="10">
    <source>
        <dbReference type="SAM" id="SignalP"/>
    </source>
</evidence>
<keyword evidence="6 12" id="KW-0418">Kinase</keyword>
<dbReference type="GO" id="GO:0000155">
    <property type="term" value="F:phosphorelay sensor kinase activity"/>
    <property type="evidence" value="ECO:0007669"/>
    <property type="project" value="InterPro"/>
</dbReference>
<dbReference type="InterPro" id="IPR004358">
    <property type="entry name" value="Sig_transdc_His_kin-like_C"/>
</dbReference>
<dbReference type="SUPFAM" id="SSF55874">
    <property type="entry name" value="ATPase domain of HSP90 chaperone/DNA topoisomerase II/histidine kinase"/>
    <property type="match status" value="1"/>
</dbReference>
<feature type="chain" id="PRO_5039471355" description="histidine kinase" evidence="10">
    <location>
        <begin position="27"/>
        <end position="422"/>
    </location>
</feature>
<evidence type="ECO:0000313" key="13">
    <source>
        <dbReference type="Proteomes" id="UP000095495"/>
    </source>
</evidence>
<evidence type="ECO:0000256" key="3">
    <source>
        <dbReference type="ARBA" id="ARBA00012438"/>
    </source>
</evidence>
<dbReference type="PROSITE" id="PS50109">
    <property type="entry name" value="HIS_KIN"/>
    <property type="match status" value="1"/>
</dbReference>
<dbReference type="GO" id="GO:0005886">
    <property type="term" value="C:plasma membrane"/>
    <property type="evidence" value="ECO:0007669"/>
    <property type="project" value="TreeGrafter"/>
</dbReference>
<dbReference type="InterPro" id="IPR050351">
    <property type="entry name" value="BphY/WalK/GraS-like"/>
</dbReference>
<dbReference type="EMBL" id="CYXV01000005">
    <property type="protein sequence ID" value="CUM92476.1"/>
    <property type="molecule type" value="Genomic_DNA"/>
</dbReference>
<keyword evidence="5 12" id="KW-0808">Transferase</keyword>